<sequence>MAVEGEEVKTSEPSQPLCPAYDKPLGVMEHASRSRLDSTMLSPAPQDACLFFRCELLTASSAVPLIWLPVMRQVCLFPAELRQASNCEAETNLFCACVWRLGWN</sequence>
<protein>
    <submittedName>
        <fullName evidence="1">Uncharacterized protein</fullName>
    </submittedName>
</protein>
<organism evidence="1 2">
    <name type="scientific">Anabarilius grahami</name>
    <name type="common">Kanglang fish</name>
    <name type="synonym">Barilius grahami</name>
    <dbReference type="NCBI Taxonomy" id="495550"/>
    <lineage>
        <taxon>Eukaryota</taxon>
        <taxon>Metazoa</taxon>
        <taxon>Chordata</taxon>
        <taxon>Craniata</taxon>
        <taxon>Vertebrata</taxon>
        <taxon>Euteleostomi</taxon>
        <taxon>Actinopterygii</taxon>
        <taxon>Neopterygii</taxon>
        <taxon>Teleostei</taxon>
        <taxon>Ostariophysi</taxon>
        <taxon>Cypriniformes</taxon>
        <taxon>Xenocyprididae</taxon>
        <taxon>Xenocypridinae</taxon>
        <taxon>Xenocypridinae incertae sedis</taxon>
        <taxon>Anabarilius</taxon>
    </lineage>
</organism>
<evidence type="ECO:0000313" key="2">
    <source>
        <dbReference type="Proteomes" id="UP000281406"/>
    </source>
</evidence>
<reference evidence="1 2" key="1">
    <citation type="submission" date="2018-10" db="EMBL/GenBank/DDBJ databases">
        <title>Genome assembly for a Yunnan-Guizhou Plateau 3E fish, Anabarilius grahami (Regan), and its evolutionary and genetic applications.</title>
        <authorList>
            <person name="Jiang W."/>
        </authorList>
    </citation>
    <scope>NUCLEOTIDE SEQUENCE [LARGE SCALE GENOMIC DNA]</scope>
    <source>
        <strain evidence="1">AG-KIZ</strain>
        <tissue evidence="1">Muscle</tissue>
    </source>
</reference>
<dbReference type="EMBL" id="RJVU01063416">
    <property type="protein sequence ID" value="ROJ25247.1"/>
    <property type="molecule type" value="Genomic_DNA"/>
</dbReference>
<proteinExistence type="predicted"/>
<keyword evidence="2" id="KW-1185">Reference proteome</keyword>
<dbReference type="Proteomes" id="UP000281406">
    <property type="component" value="Unassembled WGS sequence"/>
</dbReference>
<comment type="caution">
    <text evidence="1">The sequence shown here is derived from an EMBL/GenBank/DDBJ whole genome shotgun (WGS) entry which is preliminary data.</text>
</comment>
<name>A0A3N0XSA2_ANAGA</name>
<dbReference type="AlphaFoldDB" id="A0A3N0XSA2"/>
<gene>
    <name evidence="1" type="ORF">DPX16_20060</name>
</gene>
<accession>A0A3N0XSA2</accession>
<evidence type="ECO:0000313" key="1">
    <source>
        <dbReference type="EMBL" id="ROJ25247.1"/>
    </source>
</evidence>